<organism evidence="10 11">
    <name type="scientific">Gadus morhua</name>
    <name type="common">Atlantic cod</name>
    <dbReference type="NCBI Taxonomy" id="8049"/>
    <lineage>
        <taxon>Eukaryota</taxon>
        <taxon>Metazoa</taxon>
        <taxon>Chordata</taxon>
        <taxon>Craniata</taxon>
        <taxon>Vertebrata</taxon>
        <taxon>Euteleostomi</taxon>
        <taxon>Actinopterygii</taxon>
        <taxon>Neopterygii</taxon>
        <taxon>Teleostei</taxon>
        <taxon>Neoteleostei</taxon>
        <taxon>Acanthomorphata</taxon>
        <taxon>Zeiogadaria</taxon>
        <taxon>Gadariae</taxon>
        <taxon>Gadiformes</taxon>
        <taxon>Gadoidei</taxon>
        <taxon>Gadidae</taxon>
        <taxon>Gadus</taxon>
    </lineage>
</organism>
<dbReference type="SMART" id="SM00333">
    <property type="entry name" value="TUDOR"/>
    <property type="match status" value="3"/>
</dbReference>
<dbReference type="Pfam" id="PF00567">
    <property type="entry name" value="TUDOR"/>
    <property type="match status" value="3"/>
</dbReference>
<dbReference type="Pfam" id="PF12872">
    <property type="entry name" value="OST-HTH"/>
    <property type="match status" value="1"/>
</dbReference>
<evidence type="ECO:0008006" key="12">
    <source>
        <dbReference type="Google" id="ProtNLM"/>
    </source>
</evidence>
<feature type="compositionally biased region" description="Basic and acidic residues" evidence="7">
    <location>
        <begin position="525"/>
        <end position="538"/>
    </location>
</feature>
<dbReference type="Gene3D" id="3.30.420.610">
    <property type="entry name" value="LOTUS domain-like"/>
    <property type="match status" value="3"/>
</dbReference>
<dbReference type="GO" id="GO:0043186">
    <property type="term" value="C:P granule"/>
    <property type="evidence" value="ECO:0007669"/>
    <property type="project" value="TreeGrafter"/>
</dbReference>
<evidence type="ECO:0000256" key="7">
    <source>
        <dbReference type="SAM" id="MobiDB-lite"/>
    </source>
</evidence>
<feature type="domain" description="HTH OST-type" evidence="9">
    <location>
        <begin position="431"/>
        <end position="501"/>
    </location>
</feature>
<dbReference type="PROSITE" id="PS50304">
    <property type="entry name" value="TUDOR"/>
    <property type="match status" value="1"/>
</dbReference>
<dbReference type="Gene3D" id="2.40.50.90">
    <property type="match status" value="3"/>
</dbReference>
<evidence type="ECO:0000256" key="2">
    <source>
        <dbReference type="ARBA" id="ARBA00022490"/>
    </source>
</evidence>
<dbReference type="InterPro" id="IPR050621">
    <property type="entry name" value="Tudor_domain_containing"/>
</dbReference>
<dbReference type="AlphaFoldDB" id="A0A8C5BF43"/>
<dbReference type="FunFam" id="2.30.30.140:FF:000065">
    <property type="entry name" value="tudor domain-containing protein 7"/>
    <property type="match status" value="1"/>
</dbReference>
<feature type="region of interest" description="Disordered" evidence="7">
    <location>
        <begin position="495"/>
        <end position="556"/>
    </location>
</feature>
<feature type="region of interest" description="Disordered" evidence="7">
    <location>
        <begin position="116"/>
        <end position="186"/>
    </location>
</feature>
<dbReference type="PANTHER" id="PTHR22948:SF14">
    <property type="entry name" value="TUDOR DOMAIN-CONTAINING PROTEIN 7"/>
    <property type="match status" value="1"/>
</dbReference>
<dbReference type="InterPro" id="IPR035437">
    <property type="entry name" value="SNase_OB-fold_sf"/>
</dbReference>
<dbReference type="InterPro" id="IPR002999">
    <property type="entry name" value="Tudor"/>
</dbReference>
<feature type="domain" description="Tudor" evidence="8">
    <location>
        <begin position="607"/>
        <end position="665"/>
    </location>
</feature>
<evidence type="ECO:0000313" key="10">
    <source>
        <dbReference type="Ensembl" id="ENSGMOP00000045446.1"/>
    </source>
</evidence>
<dbReference type="OMA" id="DIPMQRH"/>
<keyword evidence="11" id="KW-1185">Reference proteome</keyword>
<feature type="region of interest" description="Disordered" evidence="7">
    <location>
        <begin position="946"/>
        <end position="1020"/>
    </location>
</feature>
<keyword evidence="4" id="KW-0221">Differentiation</keyword>
<evidence type="ECO:0000256" key="3">
    <source>
        <dbReference type="ARBA" id="ARBA00022737"/>
    </source>
</evidence>
<feature type="compositionally biased region" description="Gly residues" evidence="7">
    <location>
        <begin position="988"/>
        <end position="1005"/>
    </location>
</feature>
<dbReference type="Ensembl" id="ENSGMOT00000054752.1">
    <property type="protein sequence ID" value="ENSGMOP00000045446.1"/>
    <property type="gene ID" value="ENSGMOG00000013808.2"/>
</dbReference>
<sequence>MADAELVKKMLREVLQANPAGVSLSRLTAQYKALTQEHIPHRLLGHDQLEGLLASMPSVVRTERPRGGETAYFAAASGETKVAKVVARQRSSKRTGPAHLVNTQMRVKPAVPLILNAKPQTSLRQPEHRGRGGGRGRGAGHGDFRHARDVRDSQSEGKPGLHPNKPPNQNSPSKKPTTPTEKLDRRMTLPSRFQKELNAHLSRNPQPPTPSSPNEGGRLKAGGTQQVQAHLKEILAKYSNGFWASKLPHTYKELYQQELPAGVLQDLEAWTHICTVWPPAVVVVVEEPNSLYCTDLSPPPPVFQVERPCSSNRSELLLYPAKEPITPTPPPSSSSSSSPPSSPPSSPATPVDTRTDRPPMRPPAPPNHRTPTSTAHPIPRTPPSAAPPARPSPRHQPQPQSHSPSPSPSPSPSTSSPGRPGSPPGLTPQGLTPELRRRLEELLQKYPSGLWTHALPKLFKDTYKTKLPGHILENLELLSTFCTIDYPMPDNPKRAILYRRSSGGGGGGGGREDPRRQGSAPGEEQEGKQREEQREAGRSRLSGQASPPPPPPLLIPREEYPSVLVVEASNTNTVLLRYIGEGYSLAQESMEDEMRECYGSSSSSCSAPAVGQLAAVLAEEEEEVLRAQVCEVMGDKVKVFYVDHGFSEVISKTKVFELHKKFSKLPFQATKCQLAGLEPFSQEPLVLKTFEAMAGGKILLAEILERGPVPLIVLYDTSQDDDVNINAACLKALRDKTLASPLQGNKVYTNVVVSSVCSDGTLYCQPPSRGLTLLTETLERTEAYLHSQVTSDFLVSRPFCGKRCLARYKGKWSRVEITNLHGSRVLDLLFVDLGVQASVEVFELREIPPQFLRDLTTIPPQAVRCRLAELDLGLGAWSPEAVQWLRERALSSPSCSIKVAKVDGAKRCVHVHLFTDKSSTDNEHSLNRQMLQSQLFRQQPDAYLTSHSNVKAPSPPASSTTKGSVEATNGSPGPPAQPPLRRTLSGLGSRGRGGDGGGGGGGGMSPLGTGSPTPLQLPPLLELPPVGSNMDAYVSVACHPGHFVLQPWGELYKLVALMGEMILHYNQTEDPPMQVEKHHIYAAKVENNWHRVLVKSVLTNGLVSVYELDYGRHELVGRALLRTLTPEFRRLPFQGVTAQLAGVRPRQWSEEASIVFRNHVEKRPLVAQLESVTEAACAWDRRLSVYLVDTSREESDVWVHDIMTEVAEDLASAP</sequence>
<evidence type="ECO:0000259" key="8">
    <source>
        <dbReference type="PROSITE" id="PS50304"/>
    </source>
</evidence>
<dbReference type="InterPro" id="IPR025605">
    <property type="entry name" value="OST-HTH/LOTUS_dom"/>
</dbReference>
<dbReference type="GO" id="GO:0034587">
    <property type="term" value="P:piRNA processing"/>
    <property type="evidence" value="ECO:0007669"/>
    <property type="project" value="TreeGrafter"/>
</dbReference>
<evidence type="ECO:0000256" key="4">
    <source>
        <dbReference type="ARBA" id="ARBA00022782"/>
    </source>
</evidence>
<dbReference type="Gene3D" id="2.30.30.140">
    <property type="match status" value="3"/>
</dbReference>
<dbReference type="PROSITE" id="PS51644">
    <property type="entry name" value="HTH_OST"/>
    <property type="match status" value="2"/>
</dbReference>
<feature type="compositionally biased region" description="Polar residues" evidence="7">
    <location>
        <begin position="946"/>
        <end position="971"/>
    </location>
</feature>
<feature type="region of interest" description="Disordered" evidence="7">
    <location>
        <begin position="199"/>
        <end position="226"/>
    </location>
</feature>
<accession>A0A8C5BF43</accession>
<dbReference type="GO" id="GO:0003723">
    <property type="term" value="F:RNA binding"/>
    <property type="evidence" value="ECO:0007669"/>
    <property type="project" value="UniProtKB-KW"/>
</dbReference>
<feature type="domain" description="HTH OST-type" evidence="9">
    <location>
        <begin position="3"/>
        <end position="77"/>
    </location>
</feature>
<dbReference type="FunFam" id="2.30.30.140:FF:000045">
    <property type="entry name" value="tudor domain-containing protein 7 isoform X1"/>
    <property type="match status" value="1"/>
</dbReference>
<dbReference type="InterPro" id="IPR041966">
    <property type="entry name" value="LOTUS-like"/>
</dbReference>
<dbReference type="GO" id="GO:0007283">
    <property type="term" value="P:spermatogenesis"/>
    <property type="evidence" value="ECO:0007669"/>
    <property type="project" value="UniProtKB-KW"/>
</dbReference>
<dbReference type="GO" id="GO:0030719">
    <property type="term" value="P:P granule organization"/>
    <property type="evidence" value="ECO:0007669"/>
    <property type="project" value="TreeGrafter"/>
</dbReference>
<feature type="compositionally biased region" description="Low complexity" evidence="7">
    <location>
        <begin position="1006"/>
        <end position="1020"/>
    </location>
</feature>
<feature type="compositionally biased region" description="Low complexity" evidence="7">
    <location>
        <begin position="369"/>
        <end position="378"/>
    </location>
</feature>
<reference evidence="10" key="1">
    <citation type="submission" date="2025-08" db="UniProtKB">
        <authorList>
            <consortium name="Ensembl"/>
        </authorList>
    </citation>
    <scope>IDENTIFICATION</scope>
</reference>
<protein>
    <recommendedName>
        <fullName evidence="12">Tudor domain-containing protein 7B</fullName>
    </recommendedName>
</protein>
<reference evidence="10" key="2">
    <citation type="submission" date="2025-09" db="UniProtKB">
        <authorList>
            <consortium name="Ensembl"/>
        </authorList>
    </citation>
    <scope>IDENTIFICATION</scope>
</reference>
<dbReference type="SUPFAM" id="SSF63748">
    <property type="entry name" value="Tudor/PWWP/MBT"/>
    <property type="match status" value="3"/>
</dbReference>
<keyword evidence="2" id="KW-0963">Cytoplasm</keyword>
<keyword evidence="6" id="KW-0694">RNA-binding</keyword>
<comment type="subcellular location">
    <subcellularLocation>
        <location evidence="1">Cytoplasm</location>
    </subcellularLocation>
</comment>
<feature type="compositionally biased region" description="Pro residues" evidence="7">
    <location>
        <begin position="379"/>
        <end position="396"/>
    </location>
</feature>
<proteinExistence type="predicted"/>
<evidence type="ECO:0000313" key="11">
    <source>
        <dbReference type="Proteomes" id="UP000694546"/>
    </source>
</evidence>
<feature type="region of interest" description="Disordered" evidence="7">
    <location>
        <begin position="321"/>
        <end position="431"/>
    </location>
</feature>
<feature type="compositionally biased region" description="Basic and acidic residues" evidence="7">
    <location>
        <begin position="140"/>
        <end position="155"/>
    </location>
</feature>
<evidence type="ECO:0000256" key="5">
    <source>
        <dbReference type="ARBA" id="ARBA00022871"/>
    </source>
</evidence>
<keyword evidence="5" id="KW-0744">Spermatogenesis</keyword>
<evidence type="ECO:0000259" key="9">
    <source>
        <dbReference type="PROSITE" id="PS51644"/>
    </source>
</evidence>
<dbReference type="PANTHER" id="PTHR22948">
    <property type="entry name" value="TUDOR DOMAIN CONTAINING PROTEIN"/>
    <property type="match status" value="1"/>
</dbReference>
<evidence type="ECO:0000256" key="6">
    <source>
        <dbReference type="ARBA" id="ARBA00022884"/>
    </source>
</evidence>
<feature type="compositionally biased region" description="Low complexity" evidence="7">
    <location>
        <begin position="167"/>
        <end position="176"/>
    </location>
</feature>
<dbReference type="Proteomes" id="UP000694546">
    <property type="component" value="Chromosome 17"/>
</dbReference>
<keyword evidence="3" id="KW-0677">Repeat</keyword>
<dbReference type="GeneTree" id="ENSGT00890000139482"/>
<name>A0A8C5BF43_GADMO</name>
<evidence type="ECO:0000256" key="1">
    <source>
        <dbReference type="ARBA" id="ARBA00004496"/>
    </source>
</evidence>